<protein>
    <submittedName>
        <fullName evidence="2">DUF4153 domain-containing protein</fullName>
    </submittedName>
</protein>
<feature type="transmembrane region" description="Helical" evidence="1">
    <location>
        <begin position="319"/>
        <end position="338"/>
    </location>
</feature>
<feature type="transmembrane region" description="Helical" evidence="1">
    <location>
        <begin position="345"/>
        <end position="368"/>
    </location>
</feature>
<feature type="transmembrane region" description="Helical" evidence="1">
    <location>
        <begin position="21"/>
        <end position="39"/>
    </location>
</feature>
<organism evidence="2 3">
    <name type="scientific">Alkalibacterium kapii</name>
    <dbReference type="NCBI Taxonomy" id="426704"/>
    <lineage>
        <taxon>Bacteria</taxon>
        <taxon>Bacillati</taxon>
        <taxon>Bacillota</taxon>
        <taxon>Bacilli</taxon>
        <taxon>Lactobacillales</taxon>
        <taxon>Carnobacteriaceae</taxon>
        <taxon>Alkalibacterium</taxon>
    </lineage>
</organism>
<dbReference type="Pfam" id="PF13687">
    <property type="entry name" value="DUF4153"/>
    <property type="match status" value="1"/>
</dbReference>
<evidence type="ECO:0000313" key="3">
    <source>
        <dbReference type="Proteomes" id="UP000321662"/>
    </source>
</evidence>
<dbReference type="EMBL" id="BJUY01000002">
    <property type="protein sequence ID" value="GEK90572.1"/>
    <property type="molecule type" value="Genomic_DNA"/>
</dbReference>
<feature type="transmembrane region" description="Helical" evidence="1">
    <location>
        <begin position="256"/>
        <end position="274"/>
    </location>
</feature>
<evidence type="ECO:0000313" key="2">
    <source>
        <dbReference type="EMBL" id="GEK90572.1"/>
    </source>
</evidence>
<dbReference type="AlphaFoldDB" id="A0A511AS49"/>
<keyword evidence="1" id="KW-0472">Membrane</keyword>
<comment type="caution">
    <text evidence="2">The sequence shown here is derived from an EMBL/GenBank/DDBJ whole genome shotgun (WGS) entry which is preliminary data.</text>
</comment>
<accession>A0A511AS49</accession>
<reference evidence="2 3" key="1">
    <citation type="submission" date="2019-07" db="EMBL/GenBank/DDBJ databases">
        <title>Whole genome shotgun sequence of Alkalibacterium kapii NBRC 103247.</title>
        <authorList>
            <person name="Hosoyama A."/>
            <person name="Uohara A."/>
            <person name="Ohji S."/>
            <person name="Ichikawa N."/>
        </authorList>
    </citation>
    <scope>NUCLEOTIDE SEQUENCE [LARGE SCALE GENOMIC DNA]</scope>
    <source>
        <strain evidence="2 3">NBRC 103247</strain>
    </source>
</reference>
<feature type="transmembrane region" description="Helical" evidence="1">
    <location>
        <begin position="51"/>
        <end position="67"/>
    </location>
</feature>
<feature type="transmembrane region" description="Helical" evidence="1">
    <location>
        <begin position="286"/>
        <end position="307"/>
    </location>
</feature>
<keyword evidence="1" id="KW-1133">Transmembrane helix</keyword>
<feature type="transmembrane region" description="Helical" evidence="1">
    <location>
        <begin position="222"/>
        <end position="244"/>
    </location>
</feature>
<dbReference type="OrthoDB" id="9809196at2"/>
<keyword evidence="1" id="KW-0812">Transmembrane</keyword>
<feature type="transmembrane region" description="Helical" evidence="1">
    <location>
        <begin position="79"/>
        <end position="96"/>
    </location>
</feature>
<sequence length="586" mass="67186">MLIKQWFTDRKILWLKSFSRFPLAIISLVAALTLTFLIIHSEGDLNFTDQLISLGLSVLLLVSIQLISEIFKVTQARTFIFKLSSLILPVSYYFYLRQAPMDFNQSGQVRTVVIYFIVTLLLIVLPTLNHRLTFSDSLIIYIKAFFSSVLVLLILFIGVNAVLSAYTTLIFNLNYRWFAYSAAVIFQFITPVYFLSQLPVFDEEKHTKDIDKAKEMMSLLEILVAYVITPLLLIFSLILIVYILMNISSDFWQDNLLEPMLISYTVIGIITLFLSEKITKRISRLFIRFYPYLLLVIAIFQTVSSGMKTAEIGLTHGRYFVLLFGLFSIVSTLIYTFFTSKKFFIPYFLIGLGIVSILPIIDAVSIGVTNQTAKINKLAKPHIDDSGQVTTLVDKLTADEKVSFSYSMNYLSQQEKLGCLDWLPDDFSYPSDFESTFGFSSDYYYFDSNENLDVTRPAYAYIERDMIDPLVLSTEGIDEVGDVSTYQLNNDTITLNRNAFAIRILEESENLCFQLLGNDTVLLQQDLSELVDEVPAANEMPLTRPLEDMQWTEETDDYRLIVIVNRIEIEEQTVIDGEFLLLVDYK</sequence>
<dbReference type="RefSeq" id="WP_146922904.1">
    <property type="nucleotide sequence ID" value="NZ_BJUY01000002.1"/>
</dbReference>
<proteinExistence type="predicted"/>
<feature type="transmembrane region" description="Helical" evidence="1">
    <location>
        <begin position="140"/>
        <end position="166"/>
    </location>
</feature>
<dbReference type="InterPro" id="IPR025291">
    <property type="entry name" value="DUF4153"/>
</dbReference>
<keyword evidence="3" id="KW-1185">Reference proteome</keyword>
<dbReference type="Proteomes" id="UP000321662">
    <property type="component" value="Unassembled WGS sequence"/>
</dbReference>
<gene>
    <name evidence="2" type="ORF">AKA01nite_01940</name>
</gene>
<feature type="transmembrane region" description="Helical" evidence="1">
    <location>
        <begin position="178"/>
        <end position="201"/>
    </location>
</feature>
<name>A0A511AS49_9LACT</name>
<feature type="transmembrane region" description="Helical" evidence="1">
    <location>
        <begin position="108"/>
        <end position="128"/>
    </location>
</feature>
<evidence type="ECO:0000256" key="1">
    <source>
        <dbReference type="SAM" id="Phobius"/>
    </source>
</evidence>